<dbReference type="EMBL" id="LR797128">
    <property type="protein sequence ID" value="CAB4188333.1"/>
    <property type="molecule type" value="Genomic_DNA"/>
</dbReference>
<organism evidence="1">
    <name type="scientific">uncultured Caudovirales phage</name>
    <dbReference type="NCBI Taxonomy" id="2100421"/>
    <lineage>
        <taxon>Viruses</taxon>
        <taxon>Duplodnaviria</taxon>
        <taxon>Heunggongvirae</taxon>
        <taxon>Uroviricota</taxon>
        <taxon>Caudoviricetes</taxon>
        <taxon>Peduoviridae</taxon>
        <taxon>Maltschvirus</taxon>
        <taxon>Maltschvirus maltsch</taxon>
    </lineage>
</organism>
<name>A0A6J5QVA2_9CAUD</name>
<reference evidence="1" key="1">
    <citation type="submission" date="2020-05" db="EMBL/GenBank/DDBJ databases">
        <authorList>
            <person name="Chiriac C."/>
            <person name="Salcher M."/>
            <person name="Ghai R."/>
            <person name="Kavagutti S V."/>
        </authorList>
    </citation>
    <scope>NUCLEOTIDE SEQUENCE</scope>
</reference>
<protein>
    <submittedName>
        <fullName evidence="1">Uncharacterized protein</fullName>
    </submittedName>
</protein>
<gene>
    <name evidence="1" type="ORF">UFOVP1174_23</name>
</gene>
<evidence type="ECO:0000313" key="1">
    <source>
        <dbReference type="EMBL" id="CAB4188333.1"/>
    </source>
</evidence>
<sequence>MKHETALCIYVEYDGDFAHIKAYVCKPVLNSNGTPEPVDRYEHPLHNVRLHSQASKGGYWSKMYGMSVTVECYERIDLRDAKTAVNTLSPIDRKLGKMLAEEGSVKSYGQWLNRVARAIGAKTVFFKRETANSSRAQYHGASGGDIVFYADQLESKIGEWANPVAVAAAA</sequence>
<proteinExistence type="predicted"/>
<accession>A0A6J5QVA2</accession>